<evidence type="ECO:0000256" key="5">
    <source>
        <dbReference type="ARBA" id="ARBA00023221"/>
    </source>
</evidence>
<evidence type="ECO:0000313" key="12">
    <source>
        <dbReference type="Proteomes" id="UP000065151"/>
    </source>
</evidence>
<evidence type="ECO:0000259" key="10">
    <source>
        <dbReference type="Pfam" id="PF00890"/>
    </source>
</evidence>
<dbReference type="RefSeq" id="WP_058931786.1">
    <property type="nucleotide sequence ID" value="NZ_CP013747.1"/>
</dbReference>
<keyword evidence="3" id="KW-0274">FAD</keyword>
<feature type="domain" description="FAD-dependent oxidoreductase 2 FAD-binding" evidence="10">
    <location>
        <begin position="15"/>
        <end position="520"/>
    </location>
</feature>
<dbReference type="InterPro" id="IPR050315">
    <property type="entry name" value="FAD-oxidoreductase_2"/>
</dbReference>
<proteinExistence type="inferred from homology"/>
<dbReference type="FunFam" id="3.50.50.60:FF:000208">
    <property type="entry name" value="3-ketosteroid dehydrogenase"/>
    <property type="match status" value="1"/>
</dbReference>
<dbReference type="InterPro" id="IPR003953">
    <property type="entry name" value="FAD-dep_OxRdtase_2_FAD-bd"/>
</dbReference>
<dbReference type="AlphaFoldDB" id="A0A0U3Q7L4"/>
<evidence type="ECO:0000256" key="1">
    <source>
        <dbReference type="ARBA" id="ARBA00001974"/>
    </source>
</evidence>
<dbReference type="KEGG" id="psul:AU252_17345"/>
<evidence type="ECO:0000313" key="11">
    <source>
        <dbReference type="EMBL" id="ALV42702.1"/>
    </source>
</evidence>
<gene>
    <name evidence="11" type="ORF">AU252_17345</name>
</gene>
<dbReference type="Pfam" id="PF00890">
    <property type="entry name" value="FAD_binding_2"/>
    <property type="match status" value="1"/>
</dbReference>
<dbReference type="EC" id="1.3.99.4" evidence="8"/>
<accession>A0A0U3Q7L4</accession>
<organism evidence="11">
    <name type="scientific">Pseudarthrobacter sulfonivorans</name>
    <dbReference type="NCBI Taxonomy" id="121292"/>
    <lineage>
        <taxon>Bacteria</taxon>
        <taxon>Bacillati</taxon>
        <taxon>Actinomycetota</taxon>
        <taxon>Actinomycetes</taxon>
        <taxon>Micrococcales</taxon>
        <taxon>Micrococcaceae</taxon>
        <taxon>Pseudarthrobacter</taxon>
    </lineage>
</organism>
<sequence>MSINEDETAGVNTFDVIVVGSGGGLVGAYLAASRGLRTLVIEKTEKVGGTTAYSGAGIWYPGSAPIERAGITNSLEEGRTYLRTAVNDPAREARQDAYLQAGIDVIDELERNEWFGKFEFMPVPDYYSSIPGASPSGRTIFPAPVTVEELGEEAELIRKPLFTERWGIDEGTLLTGGRALIGRALKAFLATGFGEVRLNTALESLITDQDGKVVGVVALADGERVSIHANRGVILAAGGFERDAALRAEHQSPDITGEWSNGAPQNTGDALKAGIAIGAGTELMDEAWFVPGVVRPDGLPIFHTGTRGGIWVNAAGERFVNETAPYDQSGHAIYHGHTQTDVSHLEVRWVFDEHHLDRYSIGGSPDKAPDDEWFESGALVKADSIAALAELINVPAAALQASIDRYNGYAQSGVDEQFQRGESAWDQFSSQIVGFPAGPVMAYMVPPEQGLANPLLPPIGAGPYYAATVRLSDIGTKGGLITDEHARVLTLEGEPIEGLYATGNTMAAMSGHVYPGAGTPIGSSIAFSYQAVLDLAPAVIPAP</sequence>
<evidence type="ECO:0000256" key="3">
    <source>
        <dbReference type="ARBA" id="ARBA00022827"/>
    </source>
</evidence>
<evidence type="ECO:0000256" key="2">
    <source>
        <dbReference type="ARBA" id="ARBA00022630"/>
    </source>
</evidence>
<dbReference type="GO" id="GO:0008202">
    <property type="term" value="P:steroid metabolic process"/>
    <property type="evidence" value="ECO:0007669"/>
    <property type="project" value="UniProtKB-KW"/>
</dbReference>
<evidence type="ECO:0000256" key="6">
    <source>
        <dbReference type="ARBA" id="ARBA00051951"/>
    </source>
</evidence>
<keyword evidence="4" id="KW-0560">Oxidoreductase</keyword>
<dbReference type="Proteomes" id="UP000065151">
    <property type="component" value="Chromosome"/>
</dbReference>
<evidence type="ECO:0000256" key="4">
    <source>
        <dbReference type="ARBA" id="ARBA00023002"/>
    </source>
</evidence>
<dbReference type="STRING" id="121292.AU252_17345"/>
<keyword evidence="2" id="KW-0285">Flavoprotein</keyword>
<dbReference type="EMBL" id="CP013747">
    <property type="protein sequence ID" value="ALV42702.1"/>
    <property type="molecule type" value="Genomic_DNA"/>
</dbReference>
<dbReference type="InterPro" id="IPR036188">
    <property type="entry name" value="FAD/NAD-bd_sf"/>
</dbReference>
<evidence type="ECO:0000256" key="9">
    <source>
        <dbReference type="ARBA" id="ARBA00069709"/>
    </source>
</evidence>
<dbReference type="PANTHER" id="PTHR43400">
    <property type="entry name" value="FUMARATE REDUCTASE"/>
    <property type="match status" value="1"/>
</dbReference>
<dbReference type="PANTHER" id="PTHR43400:SF10">
    <property type="entry name" value="3-OXOSTEROID 1-DEHYDROGENASE"/>
    <property type="match status" value="1"/>
</dbReference>
<name>A0A0U3Q7L4_9MICC</name>
<dbReference type="Gene3D" id="3.50.50.60">
    <property type="entry name" value="FAD/NAD(P)-binding domain"/>
    <property type="match status" value="1"/>
</dbReference>
<evidence type="ECO:0000256" key="8">
    <source>
        <dbReference type="ARBA" id="ARBA00066536"/>
    </source>
</evidence>
<dbReference type="InterPro" id="IPR027477">
    <property type="entry name" value="Succ_DH/fumarate_Rdtase_cat_sf"/>
</dbReference>
<comment type="catalytic activity">
    <reaction evidence="6">
        <text>a 3-oxosteroid + A = a 3-oxo-Delta(1)-steroid + AH2</text>
        <dbReference type="Rhea" id="RHEA:13329"/>
        <dbReference type="ChEBI" id="CHEBI:13193"/>
        <dbReference type="ChEBI" id="CHEBI:17499"/>
        <dbReference type="ChEBI" id="CHEBI:20156"/>
        <dbReference type="ChEBI" id="CHEBI:47788"/>
        <dbReference type="EC" id="1.3.99.4"/>
    </reaction>
</comment>
<evidence type="ECO:0000256" key="7">
    <source>
        <dbReference type="ARBA" id="ARBA00061147"/>
    </source>
</evidence>
<dbReference type="SUPFAM" id="SSF51905">
    <property type="entry name" value="FAD/NAD(P)-binding domain"/>
    <property type="match status" value="1"/>
</dbReference>
<dbReference type="GO" id="GO:0047571">
    <property type="term" value="F:3-oxosteroid 1-dehydrogenase activity"/>
    <property type="evidence" value="ECO:0007669"/>
    <property type="project" value="UniProtKB-EC"/>
</dbReference>
<keyword evidence="5" id="KW-0753">Steroid metabolism</keyword>
<dbReference type="SUPFAM" id="SSF56425">
    <property type="entry name" value="Succinate dehydrogenase/fumarate reductase flavoprotein, catalytic domain"/>
    <property type="match status" value="1"/>
</dbReference>
<comment type="cofactor">
    <cofactor evidence="1">
        <name>FAD</name>
        <dbReference type="ChEBI" id="CHEBI:57692"/>
    </cofactor>
</comment>
<dbReference type="Gene3D" id="3.90.700.10">
    <property type="entry name" value="Succinate dehydrogenase/fumarate reductase flavoprotein, catalytic domain"/>
    <property type="match status" value="1"/>
</dbReference>
<comment type="similarity">
    <text evidence="7">Belongs to the FAD-dependent oxidoreductase 2 family. 3-oxosteroid dehydrogenase subfamily.</text>
</comment>
<protein>
    <recommendedName>
        <fullName evidence="9">3-oxosteroid 1-dehydrogenase</fullName>
        <ecNumber evidence="8">1.3.99.4</ecNumber>
    </recommendedName>
</protein>
<reference evidence="11 12" key="1">
    <citation type="submission" date="2015-12" db="EMBL/GenBank/DDBJ databases">
        <authorList>
            <person name="Shamseldin A."/>
            <person name="Moawad H."/>
            <person name="Abd El-Rahim W.M."/>
            <person name="Sadowsky M.J."/>
        </authorList>
    </citation>
    <scope>NUCLEOTIDE SEQUENCE [LARGE SCALE GENOMIC DNA]</scope>
    <source>
        <strain evidence="11 12">Ar51</strain>
    </source>
</reference>
<keyword evidence="5" id="KW-0443">Lipid metabolism</keyword>